<dbReference type="Proteomes" id="UP000199398">
    <property type="component" value="Unassembled WGS sequence"/>
</dbReference>
<accession>A0A1I4RFU8</accession>
<dbReference type="EMBL" id="FOUP01000001">
    <property type="protein sequence ID" value="SFM50810.1"/>
    <property type="molecule type" value="Genomic_DNA"/>
</dbReference>
<dbReference type="EMBL" id="RBXX01000002">
    <property type="protein sequence ID" value="RKT88037.1"/>
    <property type="molecule type" value="Genomic_DNA"/>
</dbReference>
<protein>
    <submittedName>
        <fullName evidence="2">Uncharacterized protein</fullName>
    </submittedName>
</protein>
<evidence type="ECO:0000313" key="1">
    <source>
        <dbReference type="EMBL" id="RKT88037.1"/>
    </source>
</evidence>
<dbReference type="AlphaFoldDB" id="A0A1I4RFU8"/>
<sequence>MPRWREATLPYEFTEELVDQVRAHVVPGYNPSGASDPILSWLHYQQPDLAAFGKQPFETFR</sequence>
<reference evidence="1 4" key="2">
    <citation type="submission" date="2018-10" db="EMBL/GenBank/DDBJ databases">
        <title>Sequencing the genomes of 1000 actinobacteria strains.</title>
        <authorList>
            <person name="Klenk H.-P."/>
        </authorList>
    </citation>
    <scope>NUCLEOTIDE SEQUENCE [LARGE SCALE GENOMIC DNA]</scope>
    <source>
        <strain evidence="1 4">DSM 45119</strain>
    </source>
</reference>
<evidence type="ECO:0000313" key="3">
    <source>
        <dbReference type="Proteomes" id="UP000199398"/>
    </source>
</evidence>
<evidence type="ECO:0000313" key="4">
    <source>
        <dbReference type="Proteomes" id="UP000270697"/>
    </source>
</evidence>
<name>A0A1I4RFU8_9PSEU</name>
<dbReference type="Proteomes" id="UP000270697">
    <property type="component" value="Unassembled WGS sequence"/>
</dbReference>
<evidence type="ECO:0000313" key="2">
    <source>
        <dbReference type="EMBL" id="SFM50810.1"/>
    </source>
</evidence>
<proteinExistence type="predicted"/>
<keyword evidence="4" id="KW-1185">Reference proteome</keyword>
<organism evidence="2 3">
    <name type="scientific">Saccharopolyspora antimicrobica</name>
    <dbReference type="NCBI Taxonomy" id="455193"/>
    <lineage>
        <taxon>Bacteria</taxon>
        <taxon>Bacillati</taxon>
        <taxon>Actinomycetota</taxon>
        <taxon>Actinomycetes</taxon>
        <taxon>Pseudonocardiales</taxon>
        <taxon>Pseudonocardiaceae</taxon>
        <taxon>Saccharopolyspora</taxon>
    </lineage>
</organism>
<gene>
    <name evidence="1" type="ORF">ATL45_6463</name>
    <name evidence="2" type="ORF">SAMN05421805_101529</name>
</gene>
<reference evidence="2 3" key="1">
    <citation type="submission" date="2016-10" db="EMBL/GenBank/DDBJ databases">
        <authorList>
            <person name="de Groot N.N."/>
        </authorList>
    </citation>
    <scope>NUCLEOTIDE SEQUENCE [LARGE SCALE GENOMIC DNA]</scope>
    <source>
        <strain evidence="2 3">CPCC 201259</strain>
    </source>
</reference>